<protein>
    <submittedName>
        <fullName evidence="7">SulP family inorganic anion transporter</fullName>
    </submittedName>
</protein>
<dbReference type="InterPro" id="IPR001902">
    <property type="entry name" value="SLC26A/SulP_fam"/>
</dbReference>
<comment type="subcellular location">
    <subcellularLocation>
        <location evidence="1">Membrane</location>
        <topology evidence="1">Multi-pass membrane protein</topology>
    </subcellularLocation>
</comment>
<feature type="transmembrane region" description="Helical" evidence="5">
    <location>
        <begin position="345"/>
        <end position="361"/>
    </location>
</feature>
<feature type="transmembrane region" description="Helical" evidence="5">
    <location>
        <begin position="27"/>
        <end position="46"/>
    </location>
</feature>
<feature type="transmembrane region" description="Helical" evidence="5">
    <location>
        <begin position="382"/>
        <end position="410"/>
    </location>
</feature>
<dbReference type="PANTHER" id="PTHR11814">
    <property type="entry name" value="SULFATE TRANSPORTER"/>
    <property type="match status" value="1"/>
</dbReference>
<feature type="transmembrane region" description="Helical" evidence="5">
    <location>
        <begin position="53"/>
        <end position="74"/>
    </location>
</feature>
<dbReference type="PROSITE" id="PS50801">
    <property type="entry name" value="STAS"/>
    <property type="match status" value="1"/>
</dbReference>
<feature type="transmembrane region" description="Helical" evidence="5">
    <location>
        <begin position="246"/>
        <end position="266"/>
    </location>
</feature>
<evidence type="ECO:0000256" key="3">
    <source>
        <dbReference type="ARBA" id="ARBA00022989"/>
    </source>
</evidence>
<keyword evidence="4 5" id="KW-0472">Membrane</keyword>
<feature type="transmembrane region" description="Helical" evidence="5">
    <location>
        <begin position="166"/>
        <end position="191"/>
    </location>
</feature>
<dbReference type="SUPFAM" id="SSF52091">
    <property type="entry name" value="SpoIIaa-like"/>
    <property type="match status" value="1"/>
</dbReference>
<feature type="transmembrane region" description="Helical" evidence="5">
    <location>
        <begin position="94"/>
        <end position="116"/>
    </location>
</feature>
<dbReference type="EMBL" id="JANFXK010000015">
    <property type="protein sequence ID" value="MCQ4637720.1"/>
    <property type="molecule type" value="Genomic_DNA"/>
</dbReference>
<organism evidence="7 8">
    <name type="scientific">Anaerovorax odorimutans</name>
    <dbReference type="NCBI Taxonomy" id="109327"/>
    <lineage>
        <taxon>Bacteria</taxon>
        <taxon>Bacillati</taxon>
        <taxon>Bacillota</taxon>
        <taxon>Clostridia</taxon>
        <taxon>Peptostreptococcales</taxon>
        <taxon>Anaerovoracaceae</taxon>
        <taxon>Anaerovorax</taxon>
    </lineage>
</organism>
<dbReference type="InterPro" id="IPR002645">
    <property type="entry name" value="STAS_dom"/>
</dbReference>
<feature type="domain" description="STAS" evidence="6">
    <location>
        <begin position="447"/>
        <end position="542"/>
    </location>
</feature>
<dbReference type="Pfam" id="PF00916">
    <property type="entry name" value="Sulfate_transp"/>
    <property type="match status" value="1"/>
</dbReference>
<keyword evidence="2 5" id="KW-0812">Transmembrane</keyword>
<feature type="transmembrane region" description="Helical" evidence="5">
    <location>
        <begin position="123"/>
        <end position="146"/>
    </location>
</feature>
<comment type="caution">
    <text evidence="7">The sequence shown here is derived from an EMBL/GenBank/DDBJ whole genome shotgun (WGS) entry which is preliminary data.</text>
</comment>
<keyword evidence="8" id="KW-1185">Reference proteome</keyword>
<dbReference type="Proteomes" id="UP001524502">
    <property type="component" value="Unassembled WGS sequence"/>
</dbReference>
<gene>
    <name evidence="7" type="ORF">NE619_13380</name>
</gene>
<evidence type="ECO:0000313" key="8">
    <source>
        <dbReference type="Proteomes" id="UP001524502"/>
    </source>
</evidence>
<dbReference type="RefSeq" id="WP_256132899.1">
    <property type="nucleotide sequence ID" value="NZ_JANFXK010000015.1"/>
</dbReference>
<accession>A0ABT1RRA9</accession>
<sequence>MHLIKDYVQDLKCEFAGYNGKRLGRDLMAGITVAAVALPLALAFGVSSGATAAAGLVTAILSGVAISLLSGASFQISGPTGAMTAILVTLAAKYGMQGILISCFFAGIILVAAGVLKLGRIIYYIPSSVITGFTSGIAIIIALGQLDNFFGVTSKGDLAIVKVLSYFTSGFSPNFAAMGIGLAVILIMIAWPAKWNSKVPSSLAALILILIFNHFAGLDVAVVGEIPKTLFLEDRLQLSAINPSQFWDFFVPALSIAALAMIESLLCGASAGKMKKESINGDRELVAQGVGNILIPLFGGVPATAAIARTSVAIKAGCETRLTGVFHAVILLLSMFILSPIMSEVPLSALAGILIVTAWRMNDWENIRFIFSHKFKTGMLKFFITMAATVVLDLTQAIIIGVAFSAFMIVVKLTDIDITIADIENERLEEIGINIPQVSKTIRMAYLTGTIFFAVTDKLKKQLTELGNTEILILSMRGVPAIDLSGIQALLELEQELAEDGVTVMLSSVQPKVLEGLQRGGLIDKIGKEHVFESAEYAIMRAQKEVEA</sequence>
<dbReference type="Pfam" id="PF01740">
    <property type="entry name" value="STAS"/>
    <property type="match status" value="1"/>
</dbReference>
<evidence type="ECO:0000256" key="5">
    <source>
        <dbReference type="SAM" id="Phobius"/>
    </source>
</evidence>
<dbReference type="Gene3D" id="3.30.750.24">
    <property type="entry name" value="STAS domain"/>
    <property type="match status" value="1"/>
</dbReference>
<dbReference type="InterPro" id="IPR036513">
    <property type="entry name" value="STAS_dom_sf"/>
</dbReference>
<reference evidence="7 8" key="1">
    <citation type="submission" date="2022-06" db="EMBL/GenBank/DDBJ databases">
        <title>Isolation of gut microbiota from human fecal samples.</title>
        <authorList>
            <person name="Pamer E.G."/>
            <person name="Barat B."/>
            <person name="Waligurski E."/>
            <person name="Medina S."/>
            <person name="Paddock L."/>
            <person name="Mostad J."/>
        </authorList>
    </citation>
    <scope>NUCLEOTIDE SEQUENCE [LARGE SCALE GENOMIC DNA]</scope>
    <source>
        <strain evidence="7 8">SL.3.17</strain>
    </source>
</reference>
<name>A0ABT1RRA9_9FIRM</name>
<feature type="transmembrane region" description="Helical" evidence="5">
    <location>
        <begin position="203"/>
        <end position="226"/>
    </location>
</feature>
<evidence type="ECO:0000256" key="2">
    <source>
        <dbReference type="ARBA" id="ARBA00022692"/>
    </source>
</evidence>
<keyword evidence="3 5" id="KW-1133">Transmembrane helix</keyword>
<evidence type="ECO:0000259" key="6">
    <source>
        <dbReference type="PROSITE" id="PS50801"/>
    </source>
</evidence>
<dbReference type="CDD" id="cd07042">
    <property type="entry name" value="STAS_SulP_like_sulfate_transporter"/>
    <property type="match status" value="1"/>
</dbReference>
<evidence type="ECO:0000256" key="4">
    <source>
        <dbReference type="ARBA" id="ARBA00023136"/>
    </source>
</evidence>
<dbReference type="InterPro" id="IPR011547">
    <property type="entry name" value="SLC26A/SulP_dom"/>
</dbReference>
<evidence type="ECO:0000313" key="7">
    <source>
        <dbReference type="EMBL" id="MCQ4637720.1"/>
    </source>
</evidence>
<evidence type="ECO:0000256" key="1">
    <source>
        <dbReference type="ARBA" id="ARBA00004141"/>
    </source>
</evidence>
<proteinExistence type="predicted"/>